<dbReference type="Gene3D" id="6.10.280.50">
    <property type="match status" value="1"/>
</dbReference>
<dbReference type="Proteomes" id="UP000198426">
    <property type="component" value="Unassembled WGS sequence"/>
</dbReference>
<accession>A0A239C745</accession>
<dbReference type="OrthoDB" id="7362854at2"/>
<dbReference type="EMBL" id="FZOY01000001">
    <property type="protein sequence ID" value="SNS15712.1"/>
    <property type="molecule type" value="Genomic_DNA"/>
</dbReference>
<evidence type="ECO:0000313" key="3">
    <source>
        <dbReference type="Proteomes" id="UP000198426"/>
    </source>
</evidence>
<feature type="coiled-coil region" evidence="1">
    <location>
        <begin position="7"/>
        <end position="55"/>
    </location>
</feature>
<organism evidence="2 3">
    <name type="scientific">Tropicimonas sediminicola</name>
    <dbReference type="NCBI Taxonomy" id="1031541"/>
    <lineage>
        <taxon>Bacteria</taxon>
        <taxon>Pseudomonadati</taxon>
        <taxon>Pseudomonadota</taxon>
        <taxon>Alphaproteobacteria</taxon>
        <taxon>Rhodobacterales</taxon>
        <taxon>Roseobacteraceae</taxon>
        <taxon>Tropicimonas</taxon>
    </lineage>
</organism>
<evidence type="ECO:0000256" key="1">
    <source>
        <dbReference type="SAM" id="Coils"/>
    </source>
</evidence>
<name>A0A239C745_9RHOB</name>
<keyword evidence="3" id="KW-1185">Reference proteome</keyword>
<protein>
    <recommendedName>
        <fullName evidence="4">DUF465 domain-containing protein</fullName>
    </recommendedName>
</protein>
<dbReference type="RefSeq" id="WP_089230613.1">
    <property type="nucleotide sequence ID" value="NZ_FZOY01000001.1"/>
</dbReference>
<sequence>MPESARVAELRKKHAALSAKVEQVQQSPGSDDLEIVELKKQKLRIKEEITRLSAV</sequence>
<proteinExistence type="predicted"/>
<evidence type="ECO:0000313" key="2">
    <source>
        <dbReference type="EMBL" id="SNS15712.1"/>
    </source>
</evidence>
<dbReference type="Pfam" id="PF04325">
    <property type="entry name" value="DUF465"/>
    <property type="match status" value="1"/>
</dbReference>
<gene>
    <name evidence="2" type="ORF">SAMN05421757_101115</name>
</gene>
<dbReference type="InterPro" id="IPR038444">
    <property type="entry name" value="DUF465_sf"/>
</dbReference>
<dbReference type="InterPro" id="IPR007420">
    <property type="entry name" value="DUF465"/>
</dbReference>
<evidence type="ECO:0008006" key="4">
    <source>
        <dbReference type="Google" id="ProtNLM"/>
    </source>
</evidence>
<reference evidence="2 3" key="1">
    <citation type="submission" date="2017-06" db="EMBL/GenBank/DDBJ databases">
        <authorList>
            <person name="Kim H.J."/>
            <person name="Triplett B.A."/>
        </authorList>
    </citation>
    <scope>NUCLEOTIDE SEQUENCE [LARGE SCALE GENOMIC DNA]</scope>
    <source>
        <strain evidence="2 3">DSM 29339</strain>
    </source>
</reference>
<dbReference type="AlphaFoldDB" id="A0A239C745"/>
<keyword evidence="1" id="KW-0175">Coiled coil</keyword>